<dbReference type="InterPro" id="IPR020845">
    <property type="entry name" value="AMP-binding_CS"/>
</dbReference>
<keyword evidence="3" id="KW-0436">Ligase</keyword>
<dbReference type="Gene3D" id="3.40.50.12780">
    <property type="entry name" value="N-terminal domain of ligase-like"/>
    <property type="match status" value="1"/>
</dbReference>
<evidence type="ECO:0000313" key="3">
    <source>
        <dbReference type="EMBL" id="SAL82070.1"/>
    </source>
</evidence>
<evidence type="ECO:0000259" key="1">
    <source>
        <dbReference type="Pfam" id="PF00501"/>
    </source>
</evidence>
<dbReference type="PANTHER" id="PTHR43767:SF1">
    <property type="entry name" value="NONRIBOSOMAL PEPTIDE SYNTHASE PES1 (EUROFUNG)-RELATED"/>
    <property type="match status" value="1"/>
</dbReference>
<dbReference type="PANTHER" id="PTHR43767">
    <property type="entry name" value="LONG-CHAIN-FATTY-ACID--COA LIGASE"/>
    <property type="match status" value="1"/>
</dbReference>
<dbReference type="OrthoDB" id="9766486at2"/>
<keyword evidence="4" id="KW-1185">Reference proteome</keyword>
<sequence>MKMESLDVRGRWKARMNAVEACTLPETVPDLLDSATNRYGERIALNFFEDDISVTYQTLRDLTCRVADGFTKMGITKGDRVAVMLSNRLEFAVSWIAIGRIGAIMVPINPNYTPRELLYVLNDSGALALVIEDSFLPTLTEIAGAASSLKDDKVVVAGKHENANGRLHWDDLLVKDQGCVETVQVARDDLLNIQYTSGTTGLPKGCMLSHDYWLVITRTSIAVDSEPAVRLLTAQPWFYMDPQWHLLKTLWSGGTLYCAKRPSLSRYISWLKKYKIEWCQFPKLAMQQPTEDDDGNTRLKHAFLSGWRGDAELHFESRFAATGRDIFGMTEIGMALAMPGDAVNMIGKGSCGLPTPWRKARICNASGEEALPGEVGELEISGRAILQGYWNKPEATAAAFNGVWFRTGDLFRCDDQGYYYIVGRIKEMIRRSSENISAREVESVVQMLPEVFDAAAVPVPDERRGEEVKLYIQLKPGLTPADCDVAKLQSHCERLLAPFKVPRYYSFIEEFPRTSSNKIAKSALTNAAVDPLKNAYDRVDSIWR</sequence>
<accession>A0A158KNB5</accession>
<proteinExistence type="predicted"/>
<dbReference type="InterPro" id="IPR025110">
    <property type="entry name" value="AMP-bd_C"/>
</dbReference>
<reference evidence="3" key="1">
    <citation type="submission" date="2016-01" db="EMBL/GenBank/DDBJ databases">
        <authorList>
            <person name="Peeters C."/>
        </authorList>
    </citation>
    <scope>NUCLEOTIDE SEQUENCE [LARGE SCALE GENOMIC DNA]</scope>
    <source>
        <strain evidence="3">LMG 22937</strain>
    </source>
</reference>
<dbReference type="EMBL" id="FCOL02000070">
    <property type="protein sequence ID" value="SAL82070.1"/>
    <property type="molecule type" value="Genomic_DNA"/>
</dbReference>
<gene>
    <name evidence="3" type="ORF">AWB67_06022</name>
</gene>
<dbReference type="InterPro" id="IPR042099">
    <property type="entry name" value="ANL_N_sf"/>
</dbReference>
<dbReference type="AlphaFoldDB" id="A0A158KNB5"/>
<protein>
    <submittedName>
        <fullName evidence="3">Long-chain fatty acid--CoA ligase</fullName>
    </submittedName>
</protein>
<dbReference type="Pfam" id="PF13193">
    <property type="entry name" value="AMP-binding_C"/>
    <property type="match status" value="1"/>
</dbReference>
<organism evidence="3 4">
    <name type="scientific">Caballeronia terrestris</name>
    <dbReference type="NCBI Taxonomy" id="1226301"/>
    <lineage>
        <taxon>Bacteria</taxon>
        <taxon>Pseudomonadati</taxon>
        <taxon>Pseudomonadota</taxon>
        <taxon>Betaproteobacteria</taxon>
        <taxon>Burkholderiales</taxon>
        <taxon>Burkholderiaceae</taxon>
        <taxon>Caballeronia</taxon>
    </lineage>
</organism>
<dbReference type="InterPro" id="IPR050237">
    <property type="entry name" value="ATP-dep_AMP-bd_enzyme"/>
</dbReference>
<evidence type="ECO:0000313" key="4">
    <source>
        <dbReference type="Proteomes" id="UP000054925"/>
    </source>
</evidence>
<dbReference type="Proteomes" id="UP000054925">
    <property type="component" value="Unassembled WGS sequence"/>
</dbReference>
<name>A0A158KNB5_9BURK</name>
<dbReference type="InterPro" id="IPR045851">
    <property type="entry name" value="AMP-bd_C_sf"/>
</dbReference>
<comment type="caution">
    <text evidence="3">The sequence shown here is derived from an EMBL/GenBank/DDBJ whole genome shotgun (WGS) entry which is preliminary data.</text>
</comment>
<dbReference type="PROSITE" id="PS00455">
    <property type="entry name" value="AMP_BINDING"/>
    <property type="match status" value="1"/>
</dbReference>
<dbReference type="Gene3D" id="3.30.300.30">
    <property type="match status" value="1"/>
</dbReference>
<feature type="domain" description="AMP-binding enzyme C-terminal" evidence="2">
    <location>
        <begin position="440"/>
        <end position="518"/>
    </location>
</feature>
<dbReference type="InterPro" id="IPR000873">
    <property type="entry name" value="AMP-dep_synth/lig_dom"/>
</dbReference>
<dbReference type="SUPFAM" id="SSF56801">
    <property type="entry name" value="Acetyl-CoA synthetase-like"/>
    <property type="match status" value="1"/>
</dbReference>
<dbReference type="GO" id="GO:0016878">
    <property type="term" value="F:acid-thiol ligase activity"/>
    <property type="evidence" value="ECO:0007669"/>
    <property type="project" value="UniProtKB-ARBA"/>
</dbReference>
<feature type="domain" description="AMP-dependent synthetase/ligase" evidence="1">
    <location>
        <begin position="34"/>
        <end position="390"/>
    </location>
</feature>
<evidence type="ECO:0000259" key="2">
    <source>
        <dbReference type="Pfam" id="PF13193"/>
    </source>
</evidence>
<dbReference type="Pfam" id="PF00501">
    <property type="entry name" value="AMP-binding"/>
    <property type="match status" value="1"/>
</dbReference>